<reference evidence="2" key="1">
    <citation type="submission" date="2023-03" db="EMBL/GenBank/DDBJ databases">
        <title>Electrophorus voltai genome.</title>
        <authorList>
            <person name="Bian C."/>
        </authorList>
    </citation>
    <scope>NUCLEOTIDE SEQUENCE</scope>
    <source>
        <strain evidence="2">CB-2022</strain>
        <tissue evidence="2">Muscle</tissue>
    </source>
</reference>
<feature type="region of interest" description="Disordered" evidence="1">
    <location>
        <begin position="1"/>
        <end position="33"/>
    </location>
</feature>
<protein>
    <submittedName>
        <fullName evidence="2">Uncharacterized protein</fullName>
    </submittedName>
</protein>
<feature type="compositionally biased region" description="Polar residues" evidence="1">
    <location>
        <begin position="100"/>
        <end position="113"/>
    </location>
</feature>
<dbReference type="AlphaFoldDB" id="A0AAD8YY96"/>
<comment type="caution">
    <text evidence="2">The sequence shown here is derived from an EMBL/GenBank/DDBJ whole genome shotgun (WGS) entry which is preliminary data.</text>
</comment>
<evidence type="ECO:0000313" key="2">
    <source>
        <dbReference type="EMBL" id="KAK1789247.1"/>
    </source>
</evidence>
<dbReference type="Proteomes" id="UP001239994">
    <property type="component" value="Unassembled WGS sequence"/>
</dbReference>
<feature type="compositionally biased region" description="Polar residues" evidence="1">
    <location>
        <begin position="132"/>
        <end position="142"/>
    </location>
</feature>
<name>A0AAD8YY96_9TELE</name>
<dbReference type="EMBL" id="JAROKS010000022">
    <property type="protein sequence ID" value="KAK1789247.1"/>
    <property type="molecule type" value="Genomic_DNA"/>
</dbReference>
<feature type="compositionally biased region" description="Basic and acidic residues" evidence="1">
    <location>
        <begin position="1"/>
        <end position="12"/>
    </location>
</feature>
<proteinExistence type="predicted"/>
<feature type="compositionally biased region" description="Polar residues" evidence="1">
    <location>
        <begin position="59"/>
        <end position="71"/>
    </location>
</feature>
<feature type="region of interest" description="Disordered" evidence="1">
    <location>
        <begin position="45"/>
        <end position="346"/>
    </location>
</feature>
<feature type="compositionally biased region" description="Basic and acidic residues" evidence="1">
    <location>
        <begin position="296"/>
        <end position="330"/>
    </location>
</feature>
<sequence length="346" mass="38025">MKWKPTPERTHYLGETSLAVDGRVGGPYKQRSSASLVSDFLEDASLTETSKESAAESPGHSSDSEPLSTLLKSKRSAPVIAHRHQKTAVKESSDSEDDQPLTTLIRKTTQKEVSTLDAKSPKRCKMRARASSLRQSSPSRVKTTQKRGRKGKPETERMDAAPSTAENQMPKRRGRPKKADTQAKAPSSDTSDDEPLSLLVGKKSQPEMKQAVVVLKRLSKSDVMDAMAQERKRSREQIAGVGTGSAVESSDEEPLSLKVKRLKRQTKPAQESPAADTSSEEEPLEKQVKTAQGKYKGKERTNGEDETPKPESKLAEVLKEDLDDKCLAEREPEETPPSPQREPGNS</sequence>
<evidence type="ECO:0000313" key="3">
    <source>
        <dbReference type="Proteomes" id="UP001239994"/>
    </source>
</evidence>
<accession>A0AAD8YY96</accession>
<evidence type="ECO:0000256" key="1">
    <source>
        <dbReference type="SAM" id="MobiDB-lite"/>
    </source>
</evidence>
<feature type="compositionally biased region" description="Basic and acidic residues" evidence="1">
    <location>
        <begin position="219"/>
        <end position="236"/>
    </location>
</feature>
<organism evidence="2 3">
    <name type="scientific">Electrophorus voltai</name>
    <dbReference type="NCBI Taxonomy" id="2609070"/>
    <lineage>
        <taxon>Eukaryota</taxon>
        <taxon>Metazoa</taxon>
        <taxon>Chordata</taxon>
        <taxon>Craniata</taxon>
        <taxon>Vertebrata</taxon>
        <taxon>Euteleostomi</taxon>
        <taxon>Actinopterygii</taxon>
        <taxon>Neopterygii</taxon>
        <taxon>Teleostei</taxon>
        <taxon>Ostariophysi</taxon>
        <taxon>Gymnotiformes</taxon>
        <taxon>Gymnotoidei</taxon>
        <taxon>Gymnotidae</taxon>
        <taxon>Electrophorus</taxon>
    </lineage>
</organism>
<gene>
    <name evidence="2" type="ORF">P4O66_015182</name>
</gene>
<keyword evidence="3" id="KW-1185">Reference proteome</keyword>